<dbReference type="Proteomes" id="UP001062846">
    <property type="component" value="Chromosome 5"/>
</dbReference>
<comment type="caution">
    <text evidence="1">The sequence shown here is derived from an EMBL/GenBank/DDBJ whole genome shotgun (WGS) entry which is preliminary data.</text>
</comment>
<proteinExistence type="predicted"/>
<reference evidence="1" key="1">
    <citation type="submission" date="2022-02" db="EMBL/GenBank/DDBJ databases">
        <title>Plant Genome Project.</title>
        <authorList>
            <person name="Zhang R.-G."/>
        </authorList>
    </citation>
    <scope>NUCLEOTIDE SEQUENCE</scope>
    <source>
        <strain evidence="1">AT1</strain>
    </source>
</reference>
<accession>A0ACC0NUU6</accession>
<protein>
    <submittedName>
        <fullName evidence="1">Uncharacterized protein</fullName>
    </submittedName>
</protein>
<evidence type="ECO:0000313" key="2">
    <source>
        <dbReference type="Proteomes" id="UP001062846"/>
    </source>
</evidence>
<organism evidence="1 2">
    <name type="scientific">Rhododendron molle</name>
    <name type="common">Chinese azalea</name>
    <name type="synonym">Azalea mollis</name>
    <dbReference type="NCBI Taxonomy" id="49168"/>
    <lineage>
        <taxon>Eukaryota</taxon>
        <taxon>Viridiplantae</taxon>
        <taxon>Streptophyta</taxon>
        <taxon>Embryophyta</taxon>
        <taxon>Tracheophyta</taxon>
        <taxon>Spermatophyta</taxon>
        <taxon>Magnoliopsida</taxon>
        <taxon>eudicotyledons</taxon>
        <taxon>Gunneridae</taxon>
        <taxon>Pentapetalae</taxon>
        <taxon>asterids</taxon>
        <taxon>Ericales</taxon>
        <taxon>Ericaceae</taxon>
        <taxon>Ericoideae</taxon>
        <taxon>Rhodoreae</taxon>
        <taxon>Rhododendron</taxon>
    </lineage>
</organism>
<keyword evidence="2" id="KW-1185">Reference proteome</keyword>
<dbReference type="EMBL" id="CM046392">
    <property type="protein sequence ID" value="KAI8556990.1"/>
    <property type="molecule type" value="Genomic_DNA"/>
</dbReference>
<name>A0ACC0NUU6_RHOML</name>
<gene>
    <name evidence="1" type="ORF">RHMOL_Rhmol05G0299100</name>
</gene>
<evidence type="ECO:0000313" key="1">
    <source>
        <dbReference type="EMBL" id="KAI8556990.1"/>
    </source>
</evidence>
<sequence length="83" mass="9480">MRSYQVLHTDLNRKRDFTGNLDKISIVMSIGRTDVAVGTSDGLLAMAVLLFFYANRDLLLESTQCPWTDFDLPIREIIQCVEK</sequence>